<dbReference type="Proteomes" id="UP000500806">
    <property type="component" value="Chromosome"/>
</dbReference>
<evidence type="ECO:0000313" key="16">
    <source>
        <dbReference type="Proteomes" id="UP000500806"/>
    </source>
</evidence>
<dbReference type="GO" id="GO:0022904">
    <property type="term" value="P:respiratory electron transport chain"/>
    <property type="evidence" value="ECO:0007669"/>
    <property type="project" value="InterPro"/>
</dbReference>
<gene>
    <name evidence="15" type="ORF">DCO16_03235</name>
</gene>
<comment type="similarity">
    <text evidence="12">Belongs to the cytochrome b561 family.</text>
</comment>
<keyword evidence="10" id="KW-0408">Iron</keyword>
<name>A0A6M9PWC4_9BURK</name>
<feature type="transmembrane region" description="Helical" evidence="13">
    <location>
        <begin position="87"/>
        <end position="108"/>
    </location>
</feature>
<dbReference type="GO" id="GO:0020037">
    <property type="term" value="F:heme binding"/>
    <property type="evidence" value="ECO:0007669"/>
    <property type="project" value="TreeGrafter"/>
</dbReference>
<evidence type="ECO:0000256" key="12">
    <source>
        <dbReference type="ARBA" id="ARBA00037975"/>
    </source>
</evidence>
<evidence type="ECO:0000259" key="14">
    <source>
        <dbReference type="Pfam" id="PF01292"/>
    </source>
</evidence>
<dbReference type="GO" id="GO:0046872">
    <property type="term" value="F:metal ion binding"/>
    <property type="evidence" value="ECO:0007669"/>
    <property type="project" value="UniProtKB-KW"/>
</dbReference>
<evidence type="ECO:0000256" key="7">
    <source>
        <dbReference type="ARBA" id="ARBA00022723"/>
    </source>
</evidence>
<evidence type="ECO:0000313" key="15">
    <source>
        <dbReference type="EMBL" id="QKM62176.1"/>
    </source>
</evidence>
<feature type="transmembrane region" description="Helical" evidence="13">
    <location>
        <begin position="49"/>
        <end position="67"/>
    </location>
</feature>
<evidence type="ECO:0000256" key="2">
    <source>
        <dbReference type="ARBA" id="ARBA00004651"/>
    </source>
</evidence>
<keyword evidence="7" id="KW-0479">Metal-binding</keyword>
<keyword evidence="5" id="KW-0349">Heme</keyword>
<feature type="transmembrane region" description="Helical" evidence="13">
    <location>
        <begin position="7"/>
        <end position="29"/>
    </location>
</feature>
<dbReference type="AlphaFoldDB" id="A0A6M9PWC4"/>
<dbReference type="RefSeq" id="WP_173942325.1">
    <property type="nucleotide sequence ID" value="NZ_CBCSCD010000003.1"/>
</dbReference>
<comment type="subcellular location">
    <subcellularLocation>
        <location evidence="2">Cell membrane</location>
        <topology evidence="2">Multi-pass membrane protein</topology>
    </subcellularLocation>
</comment>
<evidence type="ECO:0000256" key="5">
    <source>
        <dbReference type="ARBA" id="ARBA00022617"/>
    </source>
</evidence>
<keyword evidence="4" id="KW-1003">Cell membrane</keyword>
<dbReference type="InterPro" id="IPR016174">
    <property type="entry name" value="Di-haem_cyt_TM"/>
</dbReference>
<evidence type="ECO:0000256" key="3">
    <source>
        <dbReference type="ARBA" id="ARBA00022448"/>
    </source>
</evidence>
<organism evidence="15 16">
    <name type="scientific">Polynucleobacter antarcticus</name>
    <dbReference type="NCBI Taxonomy" id="1743162"/>
    <lineage>
        <taxon>Bacteria</taxon>
        <taxon>Pseudomonadati</taxon>
        <taxon>Pseudomonadota</taxon>
        <taxon>Betaproteobacteria</taxon>
        <taxon>Burkholderiales</taxon>
        <taxon>Burkholderiaceae</taxon>
        <taxon>Polynucleobacter</taxon>
    </lineage>
</organism>
<dbReference type="InterPro" id="IPR052168">
    <property type="entry name" value="Cytochrome_b561_oxidase"/>
</dbReference>
<dbReference type="GO" id="GO:0005886">
    <property type="term" value="C:plasma membrane"/>
    <property type="evidence" value="ECO:0007669"/>
    <property type="project" value="UniProtKB-SubCell"/>
</dbReference>
<dbReference type="Pfam" id="PF01292">
    <property type="entry name" value="Ni_hydr_CYTB"/>
    <property type="match status" value="1"/>
</dbReference>
<evidence type="ECO:0000256" key="9">
    <source>
        <dbReference type="ARBA" id="ARBA00022989"/>
    </source>
</evidence>
<reference evidence="15 16" key="1">
    <citation type="submission" date="2018-04" db="EMBL/GenBank/DDBJ databases">
        <title>Polynucleobacter sp. LimPoW16 genome.</title>
        <authorList>
            <person name="Hahn M.W."/>
        </authorList>
    </citation>
    <scope>NUCLEOTIDE SEQUENCE [LARGE SCALE GENOMIC DNA]</scope>
    <source>
        <strain evidence="15 16">LimPoW16</strain>
    </source>
</reference>
<feature type="transmembrane region" description="Helical" evidence="13">
    <location>
        <begin position="146"/>
        <end position="168"/>
    </location>
</feature>
<dbReference type="Gene3D" id="1.20.950.20">
    <property type="entry name" value="Transmembrane di-heme cytochromes, Chain C"/>
    <property type="match status" value="1"/>
</dbReference>
<evidence type="ECO:0000256" key="13">
    <source>
        <dbReference type="SAM" id="Phobius"/>
    </source>
</evidence>
<evidence type="ECO:0000256" key="11">
    <source>
        <dbReference type="ARBA" id="ARBA00023136"/>
    </source>
</evidence>
<evidence type="ECO:0000256" key="8">
    <source>
        <dbReference type="ARBA" id="ARBA00022982"/>
    </source>
</evidence>
<evidence type="ECO:0000256" key="4">
    <source>
        <dbReference type="ARBA" id="ARBA00022475"/>
    </source>
</evidence>
<dbReference type="PANTHER" id="PTHR30529:SF1">
    <property type="entry name" value="CYTOCHROME B561 HOMOLOG 2"/>
    <property type="match status" value="1"/>
</dbReference>
<keyword evidence="9 13" id="KW-1133">Transmembrane helix</keyword>
<sequence>MLQSYPLLARLLHWLTAFFILILFILGIWMTERSGANVWDALTNTLYAWHKFIGFTLLCLVILRFAVKLNSQRPAYPSSISPANIKLASAVHGILYLLLLIVPLMGWAGVTAYPALITVGGFELPAMPGIPTDEGLAKQLFQIHGYLALLLVGIASAHATAALTHLLIKKDGVFQRMWFKR</sequence>
<accession>A0A6M9PWC4</accession>
<dbReference type="InterPro" id="IPR011577">
    <property type="entry name" value="Cyt_b561_bac/Ni-Hgenase"/>
</dbReference>
<dbReference type="KEGG" id="pani:DCO16_03235"/>
<keyword evidence="6 13" id="KW-0812">Transmembrane</keyword>
<evidence type="ECO:0000256" key="1">
    <source>
        <dbReference type="ARBA" id="ARBA00001970"/>
    </source>
</evidence>
<dbReference type="GO" id="GO:0009055">
    <property type="term" value="F:electron transfer activity"/>
    <property type="evidence" value="ECO:0007669"/>
    <property type="project" value="InterPro"/>
</dbReference>
<protein>
    <submittedName>
        <fullName evidence="15">Cytochrome B</fullName>
    </submittedName>
</protein>
<dbReference type="SUPFAM" id="SSF81342">
    <property type="entry name" value="Transmembrane di-heme cytochromes"/>
    <property type="match status" value="1"/>
</dbReference>
<proteinExistence type="inferred from homology"/>
<keyword evidence="16" id="KW-1185">Reference proteome</keyword>
<keyword evidence="11 13" id="KW-0472">Membrane</keyword>
<keyword evidence="3" id="KW-0813">Transport</keyword>
<dbReference type="EMBL" id="CP028941">
    <property type="protein sequence ID" value="QKM62176.1"/>
    <property type="molecule type" value="Genomic_DNA"/>
</dbReference>
<feature type="domain" description="Cytochrome b561 bacterial/Ni-hydrogenase" evidence="14">
    <location>
        <begin position="5"/>
        <end position="179"/>
    </location>
</feature>
<keyword evidence="8" id="KW-0249">Electron transport</keyword>
<evidence type="ECO:0000256" key="6">
    <source>
        <dbReference type="ARBA" id="ARBA00022692"/>
    </source>
</evidence>
<comment type="cofactor">
    <cofactor evidence="1">
        <name>heme b</name>
        <dbReference type="ChEBI" id="CHEBI:60344"/>
    </cofactor>
</comment>
<evidence type="ECO:0000256" key="10">
    <source>
        <dbReference type="ARBA" id="ARBA00023004"/>
    </source>
</evidence>
<dbReference type="PANTHER" id="PTHR30529">
    <property type="entry name" value="CYTOCHROME B561"/>
    <property type="match status" value="1"/>
</dbReference>